<dbReference type="AlphaFoldDB" id="A0A7Y7Q818"/>
<comment type="caution">
    <text evidence="1">The sequence shown here is derived from an EMBL/GenBank/DDBJ whole genome shotgun (WGS) entry which is preliminary data.</text>
</comment>
<protein>
    <submittedName>
        <fullName evidence="1">Uncharacterized protein</fullName>
    </submittedName>
</protein>
<name>A0A7Y7Q818_PHODD</name>
<reference evidence="1 2" key="1">
    <citation type="submission" date="2020-06" db="EMBL/GenBank/DDBJ databases">
        <title>Photobacterium damselae subsp. damselae comparative genomics.</title>
        <authorList>
            <person name="Osorio C.R."/>
        </authorList>
    </citation>
    <scope>NUCLEOTIDE SEQUENCE [LARGE SCALE GENOMIC DNA]</scope>
    <source>
        <strain evidence="1 2">TW250/03</strain>
    </source>
</reference>
<gene>
    <name evidence="1" type="ORF">HWA77_08960</name>
</gene>
<dbReference type="RefSeq" id="WP_168443771.1">
    <property type="nucleotide sequence ID" value="NZ_CP090485.1"/>
</dbReference>
<evidence type="ECO:0000313" key="1">
    <source>
        <dbReference type="EMBL" id="NVP00335.1"/>
    </source>
</evidence>
<accession>A0A7Y7Q818</accession>
<sequence>MFSTIINTLGLCILGGKYILILILTALTVFSGSFSPEIAVLQLAENN</sequence>
<dbReference type="EMBL" id="JABXOR010000565">
    <property type="protein sequence ID" value="NVP00335.1"/>
    <property type="molecule type" value="Genomic_DNA"/>
</dbReference>
<proteinExistence type="predicted"/>
<dbReference type="Proteomes" id="UP000533429">
    <property type="component" value="Unassembled WGS sequence"/>
</dbReference>
<organism evidence="1 2">
    <name type="scientific">Photobacterium damselae subsp. damselae</name>
    <name type="common">Listonella damsela</name>
    <dbReference type="NCBI Taxonomy" id="85581"/>
    <lineage>
        <taxon>Bacteria</taxon>
        <taxon>Pseudomonadati</taxon>
        <taxon>Pseudomonadota</taxon>
        <taxon>Gammaproteobacteria</taxon>
        <taxon>Vibrionales</taxon>
        <taxon>Vibrionaceae</taxon>
        <taxon>Photobacterium</taxon>
    </lineage>
</organism>
<evidence type="ECO:0000313" key="2">
    <source>
        <dbReference type="Proteomes" id="UP000533429"/>
    </source>
</evidence>